<sequence>MSMTKKDEENIRRTERKILRAIMAPKKINENEYRRRINEEIKEEYSGDIIKRIKWGNKEEATEVKLVERSQRGYSEGRGRKYRGKSKGRNELNKYYVGRLIYPQEKDPESLSGEISKEMYKP</sequence>
<evidence type="ECO:0000313" key="1">
    <source>
        <dbReference type="EMBL" id="KAF2901851.1"/>
    </source>
</evidence>
<dbReference type="EMBL" id="VTPC01001471">
    <property type="protein sequence ID" value="KAF2901851.1"/>
    <property type="molecule type" value="Genomic_DNA"/>
</dbReference>
<dbReference type="Proteomes" id="UP000801492">
    <property type="component" value="Unassembled WGS sequence"/>
</dbReference>
<organism evidence="1 2">
    <name type="scientific">Ignelater luminosus</name>
    <name type="common">Cucubano</name>
    <name type="synonym">Pyrophorus luminosus</name>
    <dbReference type="NCBI Taxonomy" id="2038154"/>
    <lineage>
        <taxon>Eukaryota</taxon>
        <taxon>Metazoa</taxon>
        <taxon>Ecdysozoa</taxon>
        <taxon>Arthropoda</taxon>
        <taxon>Hexapoda</taxon>
        <taxon>Insecta</taxon>
        <taxon>Pterygota</taxon>
        <taxon>Neoptera</taxon>
        <taxon>Endopterygota</taxon>
        <taxon>Coleoptera</taxon>
        <taxon>Polyphaga</taxon>
        <taxon>Elateriformia</taxon>
        <taxon>Elateroidea</taxon>
        <taxon>Elateridae</taxon>
        <taxon>Agrypninae</taxon>
        <taxon>Pyrophorini</taxon>
        <taxon>Ignelater</taxon>
    </lineage>
</organism>
<proteinExistence type="predicted"/>
<name>A0A8K0DEJ1_IGNLU</name>
<dbReference type="AlphaFoldDB" id="A0A8K0DEJ1"/>
<accession>A0A8K0DEJ1</accession>
<protein>
    <submittedName>
        <fullName evidence="1">Uncharacterized protein</fullName>
    </submittedName>
</protein>
<keyword evidence="2" id="KW-1185">Reference proteome</keyword>
<comment type="caution">
    <text evidence="1">The sequence shown here is derived from an EMBL/GenBank/DDBJ whole genome shotgun (WGS) entry which is preliminary data.</text>
</comment>
<reference evidence="1" key="1">
    <citation type="submission" date="2019-08" db="EMBL/GenBank/DDBJ databases">
        <title>The genome of the North American firefly Photinus pyralis.</title>
        <authorList>
            <consortium name="Photinus pyralis genome working group"/>
            <person name="Fallon T.R."/>
            <person name="Sander Lower S.E."/>
            <person name="Weng J.-K."/>
        </authorList>
    </citation>
    <scope>NUCLEOTIDE SEQUENCE</scope>
    <source>
        <strain evidence="1">TRF0915ILg1</strain>
        <tissue evidence="1">Whole body</tissue>
    </source>
</reference>
<gene>
    <name evidence="1" type="ORF">ILUMI_04337</name>
</gene>
<evidence type="ECO:0000313" key="2">
    <source>
        <dbReference type="Proteomes" id="UP000801492"/>
    </source>
</evidence>